<dbReference type="WBParaSite" id="nRc.2.0.1.t10162-RA">
    <property type="protein sequence ID" value="nRc.2.0.1.t10162-RA"/>
    <property type="gene ID" value="nRc.2.0.1.g10162"/>
</dbReference>
<dbReference type="Proteomes" id="UP000887565">
    <property type="component" value="Unplaced"/>
</dbReference>
<dbReference type="AlphaFoldDB" id="A0A915I8G6"/>
<accession>A0A915I8G6</accession>
<organism evidence="1 2">
    <name type="scientific">Romanomermis culicivorax</name>
    <name type="common">Nematode worm</name>
    <dbReference type="NCBI Taxonomy" id="13658"/>
    <lineage>
        <taxon>Eukaryota</taxon>
        <taxon>Metazoa</taxon>
        <taxon>Ecdysozoa</taxon>
        <taxon>Nematoda</taxon>
        <taxon>Enoplea</taxon>
        <taxon>Dorylaimia</taxon>
        <taxon>Mermithida</taxon>
        <taxon>Mermithoidea</taxon>
        <taxon>Mermithidae</taxon>
        <taxon>Romanomermis</taxon>
    </lineage>
</organism>
<evidence type="ECO:0000313" key="1">
    <source>
        <dbReference type="Proteomes" id="UP000887565"/>
    </source>
</evidence>
<name>A0A915I8G6_ROMCU</name>
<reference evidence="2" key="1">
    <citation type="submission" date="2022-11" db="UniProtKB">
        <authorList>
            <consortium name="WormBaseParasite"/>
        </authorList>
    </citation>
    <scope>IDENTIFICATION</scope>
</reference>
<protein>
    <submittedName>
        <fullName evidence="2">Uncharacterized protein</fullName>
    </submittedName>
</protein>
<evidence type="ECO:0000313" key="2">
    <source>
        <dbReference type="WBParaSite" id="nRc.2.0.1.t10162-RA"/>
    </source>
</evidence>
<sequence length="118" mass="13176">MPFTSSISLSVNPNDLKDSVDCLAVYKSLSIKPVALLGFLGYKGFRPLGIQWTRSLYTKNYPGKLSILKKNDCLTNHYRCQQSNDAPKSAVDYVAKHYAMPLQRLAPESSTQMIKCSV</sequence>
<keyword evidence="1" id="KW-1185">Reference proteome</keyword>
<proteinExistence type="predicted"/>